<dbReference type="Proteomes" id="UP000193986">
    <property type="component" value="Unassembled WGS sequence"/>
</dbReference>
<organism evidence="3 4">
    <name type="scientific">Naematelia encephala</name>
    <dbReference type="NCBI Taxonomy" id="71784"/>
    <lineage>
        <taxon>Eukaryota</taxon>
        <taxon>Fungi</taxon>
        <taxon>Dikarya</taxon>
        <taxon>Basidiomycota</taxon>
        <taxon>Agaricomycotina</taxon>
        <taxon>Tremellomycetes</taxon>
        <taxon>Tremellales</taxon>
        <taxon>Naemateliaceae</taxon>
        <taxon>Naematelia</taxon>
    </lineage>
</organism>
<name>A0A1Y2BF28_9TREE</name>
<protein>
    <submittedName>
        <fullName evidence="3">Uncharacterized protein</fullName>
    </submittedName>
</protein>
<accession>A0A1Y2BF28</accession>
<evidence type="ECO:0000313" key="3">
    <source>
        <dbReference type="EMBL" id="ORY33150.1"/>
    </source>
</evidence>
<proteinExistence type="predicted"/>
<sequence>MYTHSYLVSLVPLLALVASSPVKRQGSTCAPFALQDYAAFQISDGTAGDARTQANAVFVDPFAGCDLSTVDATSLSNIQTMREAAETAETARFDPAIDAASGDTATALQNGKIKNKVLKLTGEIQALSIQLAQGKNTQSDIDAEQTKLDSNVKLDTAAAGQSSQGITNSTSTKRSLAIQPRKHKDHEKAAAACTATAGSTPVNATTADSDFTSTNGNATSIEGDDSTVANLAIRSIQWLKRHHKANKNDATACTDTAVGDSSSNTTTIDDTGSANDTSSTTASASDVSANSTISNTGSINGTSTNDTTDSSIGGSNAEASVSSASDTSTNTARLRSSA</sequence>
<dbReference type="InParanoid" id="A0A1Y2BF28"/>
<keyword evidence="4" id="KW-1185">Reference proteome</keyword>
<reference evidence="3 4" key="1">
    <citation type="submission" date="2016-07" db="EMBL/GenBank/DDBJ databases">
        <title>Pervasive Adenine N6-methylation of Active Genes in Fungi.</title>
        <authorList>
            <consortium name="DOE Joint Genome Institute"/>
            <person name="Mondo S.J."/>
            <person name="Dannebaum R.O."/>
            <person name="Kuo R.C."/>
            <person name="Labutti K."/>
            <person name="Haridas S."/>
            <person name="Kuo A."/>
            <person name="Salamov A."/>
            <person name="Ahrendt S.R."/>
            <person name="Lipzen A."/>
            <person name="Sullivan W."/>
            <person name="Andreopoulos W.B."/>
            <person name="Clum A."/>
            <person name="Lindquist E."/>
            <person name="Daum C."/>
            <person name="Ramamoorthy G.K."/>
            <person name="Gryganskyi A."/>
            <person name="Culley D."/>
            <person name="Magnuson J.K."/>
            <person name="James T.Y."/>
            <person name="O'Malley M.A."/>
            <person name="Stajich J.E."/>
            <person name="Spatafora J.W."/>
            <person name="Visel A."/>
            <person name="Grigoriev I.V."/>
        </authorList>
    </citation>
    <scope>NUCLEOTIDE SEQUENCE [LARGE SCALE GENOMIC DNA]</scope>
    <source>
        <strain evidence="3 4">68-887.2</strain>
    </source>
</reference>
<dbReference type="EMBL" id="MCFC01000007">
    <property type="protein sequence ID" value="ORY33150.1"/>
    <property type="molecule type" value="Genomic_DNA"/>
</dbReference>
<feature type="region of interest" description="Disordered" evidence="1">
    <location>
        <begin position="156"/>
        <end position="223"/>
    </location>
</feature>
<dbReference type="PANTHER" id="PTHR38849">
    <property type="entry name" value="SMALL SECRETED PROTEIN"/>
    <property type="match status" value="1"/>
</dbReference>
<feature type="compositionally biased region" description="Polar residues" evidence="1">
    <location>
        <begin position="159"/>
        <end position="174"/>
    </location>
</feature>
<feature type="compositionally biased region" description="Polar residues" evidence="1">
    <location>
        <begin position="317"/>
        <end position="338"/>
    </location>
</feature>
<feature type="region of interest" description="Disordered" evidence="1">
    <location>
        <begin position="253"/>
        <end position="338"/>
    </location>
</feature>
<gene>
    <name evidence="3" type="ORF">BCR39DRAFT_586707</name>
</gene>
<feature type="chain" id="PRO_5012327481" evidence="2">
    <location>
        <begin position="20"/>
        <end position="338"/>
    </location>
</feature>
<dbReference type="AlphaFoldDB" id="A0A1Y2BF28"/>
<evidence type="ECO:0000313" key="4">
    <source>
        <dbReference type="Proteomes" id="UP000193986"/>
    </source>
</evidence>
<feature type="compositionally biased region" description="Low complexity" evidence="1">
    <location>
        <begin position="260"/>
        <end position="315"/>
    </location>
</feature>
<feature type="compositionally biased region" description="Polar residues" evidence="1">
    <location>
        <begin position="198"/>
        <end position="220"/>
    </location>
</feature>
<dbReference type="OrthoDB" id="2151417at2759"/>
<comment type="caution">
    <text evidence="3">The sequence shown here is derived from an EMBL/GenBank/DDBJ whole genome shotgun (WGS) entry which is preliminary data.</text>
</comment>
<evidence type="ECO:0000256" key="1">
    <source>
        <dbReference type="SAM" id="MobiDB-lite"/>
    </source>
</evidence>
<feature type="signal peptide" evidence="2">
    <location>
        <begin position="1"/>
        <end position="19"/>
    </location>
</feature>
<dbReference type="PANTHER" id="PTHR38849:SF1">
    <property type="entry name" value="SMALL SECRETED PROTEIN"/>
    <property type="match status" value="1"/>
</dbReference>
<keyword evidence="2" id="KW-0732">Signal</keyword>
<evidence type="ECO:0000256" key="2">
    <source>
        <dbReference type="SAM" id="SignalP"/>
    </source>
</evidence>